<sequence length="864" mass="97593">MTISPRRVITPIYRSTRDEQYASMRLGLQRVGYLTTIPLRHVSAEAWIHSFTADVTLTQIYYNENNDPIEAVYIFPIEENAAIYEFTARIDDRLITAVVQEKDTAENMYEDAIQRGQTAVLLRQDERTFDTFKINVGFLPPGKECIVNIRYVTELDLVDGSFIRFVVPTTIAPRYDPRLSIVQSLDRSQTEYVQNSSYSMSFRAHVNRYEQNQIIEVTNMSHPVNRSASYKTIDISSEGIALDHDIILDIDLPRNRSAVLITAEQYNNASNLAVLTVLNNNYERFLTMYDKNNSIASTTEYIFVIDCSGSMDDENRINLARDAMISFVQSIPMGAHFNIIRFGSNYEILFSNTTRMTTVYNEQTAKQAKDLASTMRANLGGTELLKPLQYLKAHPPASGKSRQVFILTDGEIANTDQVIELCRSMASNTRIFSFGLGPTSSRSLVKGVARATNGHFVFIAPNNTVDRDVMNQLHRALQPSLVNGQLQWFGLWPKGFQAPKTIPPVYENDRVLVYTLFDKFYFNGQSAPVKFSADNRLIGTSSLNRNDIRDGDTIRRLAAKALIQELLHKGDTQYINSNMTVKQRIIELSLAHQILSPYTAFVGIETSRSGQSNALQSQHLPIQVSRDGEHLPHQHSSFPGSQQSTPLPSVHTHSSTIVNFPTRITAPLHLQHPYLNNYDDEHDKHGRVAYMSRLPSAIQSRVPNEHLGYYDQQSPQHMAGYAHASHGVQAQELFIVHQTSTSSTTGFDSIVTHSQSDSRKSVSAATDFIRKLIQQQSFDGAWVLTDDYVKQLTGGKSTSYFMSTINQDKDVTTTALAIALLELRYANQKSLWFMAVDKGRWRLMNYGLSQNKIELLINEVKNKL</sequence>
<dbReference type="Pfam" id="PF08487">
    <property type="entry name" value="VIT"/>
    <property type="match status" value="1"/>
</dbReference>
<organism evidence="4 7">
    <name type="scientific">Adineta ricciae</name>
    <name type="common">Rotifer</name>
    <dbReference type="NCBI Taxonomy" id="249248"/>
    <lineage>
        <taxon>Eukaryota</taxon>
        <taxon>Metazoa</taxon>
        <taxon>Spiralia</taxon>
        <taxon>Gnathifera</taxon>
        <taxon>Rotifera</taxon>
        <taxon>Eurotatoria</taxon>
        <taxon>Bdelloidea</taxon>
        <taxon>Adinetida</taxon>
        <taxon>Adinetidae</taxon>
        <taxon>Adineta</taxon>
    </lineage>
</organism>
<evidence type="ECO:0000313" key="7">
    <source>
        <dbReference type="Proteomes" id="UP000663852"/>
    </source>
</evidence>
<dbReference type="Pfam" id="PF13768">
    <property type="entry name" value="VWA_3"/>
    <property type="match status" value="1"/>
</dbReference>
<proteinExistence type="predicted"/>
<dbReference type="EMBL" id="CAJNOR010003473">
    <property type="protein sequence ID" value="CAF1417511.1"/>
    <property type="molecule type" value="Genomic_DNA"/>
</dbReference>
<dbReference type="PROSITE" id="PS51468">
    <property type="entry name" value="VIT"/>
    <property type="match status" value="1"/>
</dbReference>
<dbReference type="InterPro" id="IPR013694">
    <property type="entry name" value="VIT"/>
</dbReference>
<evidence type="ECO:0000259" key="3">
    <source>
        <dbReference type="PROSITE" id="PS51468"/>
    </source>
</evidence>
<dbReference type="Gene3D" id="3.40.50.410">
    <property type="entry name" value="von Willebrand factor, type A domain"/>
    <property type="match status" value="1"/>
</dbReference>
<feature type="domain" description="VWFA" evidence="2">
    <location>
        <begin position="300"/>
        <end position="477"/>
    </location>
</feature>
<feature type="domain" description="VIT" evidence="3">
    <location>
        <begin position="23"/>
        <end position="153"/>
    </location>
</feature>
<dbReference type="InterPro" id="IPR002035">
    <property type="entry name" value="VWF_A"/>
</dbReference>
<dbReference type="AlphaFoldDB" id="A0A814JVQ4"/>
<dbReference type="Proteomes" id="UP000663828">
    <property type="component" value="Unassembled WGS sequence"/>
</dbReference>
<reference evidence="4" key="1">
    <citation type="submission" date="2021-02" db="EMBL/GenBank/DDBJ databases">
        <authorList>
            <person name="Nowell W R."/>
        </authorList>
    </citation>
    <scope>NUCLEOTIDE SEQUENCE</scope>
</reference>
<feature type="region of interest" description="Disordered" evidence="1">
    <location>
        <begin position="627"/>
        <end position="653"/>
    </location>
</feature>
<accession>A0A814JVQ4</accession>
<evidence type="ECO:0000313" key="4">
    <source>
        <dbReference type="EMBL" id="CAF1043172.1"/>
    </source>
</evidence>
<dbReference type="PANTHER" id="PTHR45737:SF6">
    <property type="entry name" value="VON WILLEBRAND FACTOR A DOMAIN-CONTAINING PROTEIN 5A"/>
    <property type="match status" value="1"/>
</dbReference>
<dbReference type="PROSITE" id="PS50234">
    <property type="entry name" value="VWFA"/>
    <property type="match status" value="1"/>
</dbReference>
<dbReference type="OrthoDB" id="10018541at2759"/>
<protein>
    <submittedName>
        <fullName evidence="4">Uncharacterized protein</fullName>
    </submittedName>
</protein>
<name>A0A814JVQ4_ADIRI</name>
<dbReference type="SMART" id="SM00327">
    <property type="entry name" value="VWA"/>
    <property type="match status" value="1"/>
</dbReference>
<comment type="caution">
    <text evidence="4">The sequence shown here is derived from an EMBL/GenBank/DDBJ whole genome shotgun (WGS) entry which is preliminary data.</text>
</comment>
<keyword evidence="6" id="KW-1185">Reference proteome</keyword>
<evidence type="ECO:0000313" key="6">
    <source>
        <dbReference type="Proteomes" id="UP000663828"/>
    </source>
</evidence>
<dbReference type="InterPro" id="IPR036465">
    <property type="entry name" value="vWFA_dom_sf"/>
</dbReference>
<evidence type="ECO:0000259" key="2">
    <source>
        <dbReference type="PROSITE" id="PS50234"/>
    </source>
</evidence>
<evidence type="ECO:0000313" key="5">
    <source>
        <dbReference type="EMBL" id="CAF1417511.1"/>
    </source>
</evidence>
<dbReference type="SMART" id="SM00609">
    <property type="entry name" value="VIT"/>
    <property type="match status" value="1"/>
</dbReference>
<dbReference type="PANTHER" id="PTHR45737">
    <property type="entry name" value="VON WILLEBRAND FACTOR A DOMAIN-CONTAINING PROTEIN 5A"/>
    <property type="match status" value="1"/>
</dbReference>
<gene>
    <name evidence="4" type="ORF">EDS130_LOCUS17033</name>
    <name evidence="5" type="ORF">XAT740_LOCUS35020</name>
</gene>
<dbReference type="SUPFAM" id="SSF53300">
    <property type="entry name" value="vWA-like"/>
    <property type="match status" value="1"/>
</dbReference>
<evidence type="ECO:0000256" key="1">
    <source>
        <dbReference type="SAM" id="MobiDB-lite"/>
    </source>
</evidence>
<feature type="compositionally biased region" description="Polar residues" evidence="1">
    <location>
        <begin position="634"/>
        <end position="653"/>
    </location>
</feature>
<dbReference type="EMBL" id="CAJNOJ010000075">
    <property type="protein sequence ID" value="CAF1043172.1"/>
    <property type="molecule type" value="Genomic_DNA"/>
</dbReference>
<dbReference type="Proteomes" id="UP000663852">
    <property type="component" value="Unassembled WGS sequence"/>
</dbReference>